<dbReference type="Proteomes" id="UP000502260">
    <property type="component" value="Chromosome"/>
</dbReference>
<dbReference type="InterPro" id="IPR036388">
    <property type="entry name" value="WH-like_DNA-bd_sf"/>
</dbReference>
<evidence type="ECO:0000256" key="4">
    <source>
        <dbReference type="ARBA" id="ARBA00023163"/>
    </source>
</evidence>
<dbReference type="EMBL" id="AP022853">
    <property type="protein sequence ID" value="BCB27375.1"/>
    <property type="molecule type" value="Genomic_DNA"/>
</dbReference>
<dbReference type="Pfam" id="PF01022">
    <property type="entry name" value="HTH_5"/>
    <property type="match status" value="1"/>
</dbReference>
<dbReference type="GO" id="GO:0046685">
    <property type="term" value="P:response to arsenic-containing substance"/>
    <property type="evidence" value="ECO:0007669"/>
    <property type="project" value="UniProtKB-KW"/>
</dbReference>
<dbReference type="PRINTS" id="PR00778">
    <property type="entry name" value="HTHARSR"/>
</dbReference>
<name>A0A6F8VF36_9PROT</name>
<dbReference type="NCBIfam" id="NF007528">
    <property type="entry name" value="PRK10141.1"/>
    <property type="match status" value="1"/>
</dbReference>
<evidence type="ECO:0000256" key="1">
    <source>
        <dbReference type="ARBA" id="ARBA00022849"/>
    </source>
</evidence>
<keyword evidence="1" id="KW-0059">Arsenical resistance</keyword>
<dbReference type="Gene3D" id="1.10.10.10">
    <property type="entry name" value="Winged helix-like DNA-binding domain superfamily/Winged helix DNA-binding domain"/>
    <property type="match status" value="1"/>
</dbReference>
<dbReference type="NCBIfam" id="NF033788">
    <property type="entry name" value="HTH_metalloreg"/>
    <property type="match status" value="1"/>
</dbReference>
<organism evidence="6 7">
    <name type="scientific">Sulfurimicrobium lacus</name>
    <dbReference type="NCBI Taxonomy" id="2715678"/>
    <lineage>
        <taxon>Bacteria</taxon>
        <taxon>Pseudomonadati</taxon>
        <taxon>Pseudomonadota</taxon>
        <taxon>Betaproteobacteria</taxon>
        <taxon>Nitrosomonadales</taxon>
        <taxon>Sulfuricellaceae</taxon>
        <taxon>Sulfurimicrobium</taxon>
    </lineage>
</organism>
<dbReference type="PANTHER" id="PTHR33154:SF18">
    <property type="entry name" value="ARSENICAL RESISTANCE OPERON REPRESSOR"/>
    <property type="match status" value="1"/>
</dbReference>
<dbReference type="GO" id="GO:0003700">
    <property type="term" value="F:DNA-binding transcription factor activity"/>
    <property type="evidence" value="ECO:0007669"/>
    <property type="project" value="InterPro"/>
</dbReference>
<dbReference type="SUPFAM" id="SSF46785">
    <property type="entry name" value="Winged helix' DNA-binding domain"/>
    <property type="match status" value="1"/>
</dbReference>
<accession>A0A6F8VF36</accession>
<dbReference type="PANTHER" id="PTHR33154">
    <property type="entry name" value="TRANSCRIPTIONAL REGULATOR, ARSR FAMILY"/>
    <property type="match status" value="1"/>
</dbReference>
<dbReference type="SMART" id="SM00418">
    <property type="entry name" value="HTH_ARSR"/>
    <property type="match status" value="1"/>
</dbReference>
<evidence type="ECO:0000256" key="3">
    <source>
        <dbReference type="ARBA" id="ARBA00023125"/>
    </source>
</evidence>
<dbReference type="PROSITE" id="PS50987">
    <property type="entry name" value="HTH_ARSR_2"/>
    <property type="match status" value="1"/>
</dbReference>
<reference evidence="7" key="1">
    <citation type="submission" date="2020-03" db="EMBL/GenBank/DDBJ databases">
        <title>Complete genome sequence of sulfur-oxidizing bacterium skT11.</title>
        <authorList>
            <person name="Kanda M."/>
            <person name="Kojima H."/>
            <person name="Fukui M."/>
        </authorList>
    </citation>
    <scope>NUCLEOTIDE SEQUENCE [LARGE SCALE GENOMIC DNA]</scope>
    <source>
        <strain evidence="7">skT11</strain>
    </source>
</reference>
<gene>
    <name evidence="6" type="primary">arsR</name>
    <name evidence="6" type="ORF">SKTS_22610</name>
</gene>
<dbReference type="InterPro" id="IPR036390">
    <property type="entry name" value="WH_DNA-bd_sf"/>
</dbReference>
<dbReference type="InterPro" id="IPR011991">
    <property type="entry name" value="ArsR-like_HTH"/>
</dbReference>
<evidence type="ECO:0000259" key="5">
    <source>
        <dbReference type="PROSITE" id="PS50987"/>
    </source>
</evidence>
<keyword evidence="3" id="KW-0238">DNA-binding</keyword>
<evidence type="ECO:0000313" key="7">
    <source>
        <dbReference type="Proteomes" id="UP000502260"/>
    </source>
</evidence>
<sequence>MNEQSFFESLSDETRRRILVLILKHEELCVCELFQALDAPQPKVSRHLAVLRDAGVLAQRREGTWVFYRLDPQLPAWAYRMLGLMVEGVSNGDPYREDAERLANAANRPARCAA</sequence>
<dbReference type="FunFam" id="1.10.10.10:FF:000279">
    <property type="entry name" value="Transcriptional regulator, ArsR family"/>
    <property type="match status" value="1"/>
</dbReference>
<dbReference type="InterPro" id="IPR001845">
    <property type="entry name" value="HTH_ArsR_DNA-bd_dom"/>
</dbReference>
<proteinExistence type="predicted"/>
<protein>
    <submittedName>
        <fullName evidence="6">Transcriptional regulator</fullName>
    </submittedName>
</protein>
<evidence type="ECO:0000313" key="6">
    <source>
        <dbReference type="EMBL" id="BCB27375.1"/>
    </source>
</evidence>
<dbReference type="AlphaFoldDB" id="A0A6F8VF36"/>
<feature type="domain" description="HTH arsR-type" evidence="5">
    <location>
        <begin position="1"/>
        <end position="96"/>
    </location>
</feature>
<dbReference type="InterPro" id="IPR051081">
    <property type="entry name" value="HTH_MetalResp_TranReg"/>
</dbReference>
<keyword evidence="2" id="KW-0805">Transcription regulation</keyword>
<evidence type="ECO:0000256" key="2">
    <source>
        <dbReference type="ARBA" id="ARBA00023015"/>
    </source>
</evidence>
<keyword evidence="7" id="KW-1185">Reference proteome</keyword>
<dbReference type="RefSeq" id="WP_173064879.1">
    <property type="nucleotide sequence ID" value="NZ_AP022853.1"/>
</dbReference>
<dbReference type="CDD" id="cd00090">
    <property type="entry name" value="HTH_ARSR"/>
    <property type="match status" value="1"/>
</dbReference>
<dbReference type="KEGG" id="slac:SKTS_22610"/>
<dbReference type="GO" id="GO:0003677">
    <property type="term" value="F:DNA binding"/>
    <property type="evidence" value="ECO:0007669"/>
    <property type="project" value="UniProtKB-KW"/>
</dbReference>
<keyword evidence="4" id="KW-0804">Transcription</keyword>